<dbReference type="AlphaFoldDB" id="S8DTN4"/>
<reference evidence="1 2" key="1">
    <citation type="journal article" date="2012" name="Science">
        <title>The Paleozoic origin of enzymatic lignin decomposition reconstructed from 31 fungal genomes.</title>
        <authorList>
            <person name="Floudas D."/>
            <person name="Binder M."/>
            <person name="Riley R."/>
            <person name="Barry K."/>
            <person name="Blanchette R.A."/>
            <person name="Henrissat B."/>
            <person name="Martinez A.T."/>
            <person name="Otillar R."/>
            <person name="Spatafora J.W."/>
            <person name="Yadav J.S."/>
            <person name="Aerts A."/>
            <person name="Benoit I."/>
            <person name="Boyd A."/>
            <person name="Carlson A."/>
            <person name="Copeland A."/>
            <person name="Coutinho P.M."/>
            <person name="de Vries R.P."/>
            <person name="Ferreira P."/>
            <person name="Findley K."/>
            <person name="Foster B."/>
            <person name="Gaskell J."/>
            <person name="Glotzer D."/>
            <person name="Gorecki P."/>
            <person name="Heitman J."/>
            <person name="Hesse C."/>
            <person name="Hori C."/>
            <person name="Igarashi K."/>
            <person name="Jurgens J.A."/>
            <person name="Kallen N."/>
            <person name="Kersten P."/>
            <person name="Kohler A."/>
            <person name="Kuees U."/>
            <person name="Kumar T.K.A."/>
            <person name="Kuo A."/>
            <person name="LaButti K."/>
            <person name="Larrondo L.F."/>
            <person name="Lindquist E."/>
            <person name="Ling A."/>
            <person name="Lombard V."/>
            <person name="Lucas S."/>
            <person name="Lundell T."/>
            <person name="Martin R."/>
            <person name="McLaughlin D.J."/>
            <person name="Morgenstern I."/>
            <person name="Morin E."/>
            <person name="Murat C."/>
            <person name="Nagy L.G."/>
            <person name="Nolan M."/>
            <person name="Ohm R.A."/>
            <person name="Patyshakuliyeva A."/>
            <person name="Rokas A."/>
            <person name="Ruiz-Duenas F.J."/>
            <person name="Sabat G."/>
            <person name="Salamov A."/>
            <person name="Samejima M."/>
            <person name="Schmutz J."/>
            <person name="Slot J.C."/>
            <person name="St John F."/>
            <person name="Stenlid J."/>
            <person name="Sun H."/>
            <person name="Sun S."/>
            <person name="Syed K."/>
            <person name="Tsang A."/>
            <person name="Wiebenga A."/>
            <person name="Young D."/>
            <person name="Pisabarro A."/>
            <person name="Eastwood D.C."/>
            <person name="Martin F."/>
            <person name="Cullen D."/>
            <person name="Grigoriev I.V."/>
            <person name="Hibbett D.S."/>
        </authorList>
    </citation>
    <scope>NUCLEOTIDE SEQUENCE</scope>
    <source>
        <strain evidence="2">FP-58527</strain>
    </source>
</reference>
<name>S8DTN4_FOMSC</name>
<feature type="non-terminal residue" evidence="1">
    <location>
        <position position="1"/>
    </location>
</feature>
<evidence type="ECO:0000313" key="1">
    <source>
        <dbReference type="EMBL" id="EPS96591.1"/>
    </source>
</evidence>
<dbReference type="EMBL" id="KE504187">
    <property type="protein sequence ID" value="EPS96591.1"/>
    <property type="molecule type" value="Genomic_DNA"/>
</dbReference>
<protein>
    <submittedName>
        <fullName evidence="1">Uncharacterized protein</fullName>
    </submittedName>
</protein>
<dbReference type="InParanoid" id="S8DTN4"/>
<proteinExistence type="predicted"/>
<dbReference type="OrthoDB" id="3186349at2759"/>
<sequence>ADAFVDDCSAKGPTSHYGNTCLPDNPGICCFIYEFASTLKLLFAQFKAAGVMPLGLMLILATPKVQIIGSVVSADGQHLDHGLVNNVLKWLYCESVTEVHRFLGMAGIG</sequence>
<gene>
    <name evidence="1" type="ORF">FOMPIDRAFT_1099577</name>
</gene>
<keyword evidence="2" id="KW-1185">Reference proteome</keyword>
<evidence type="ECO:0000313" key="2">
    <source>
        <dbReference type="Proteomes" id="UP000015241"/>
    </source>
</evidence>
<dbReference type="HOGENOM" id="CLU_142394_0_1_1"/>
<accession>S8DTN4</accession>
<organism evidence="1 2">
    <name type="scientific">Fomitopsis schrenkii</name>
    <name type="common">Brown rot fungus</name>
    <dbReference type="NCBI Taxonomy" id="2126942"/>
    <lineage>
        <taxon>Eukaryota</taxon>
        <taxon>Fungi</taxon>
        <taxon>Dikarya</taxon>
        <taxon>Basidiomycota</taxon>
        <taxon>Agaricomycotina</taxon>
        <taxon>Agaricomycetes</taxon>
        <taxon>Polyporales</taxon>
        <taxon>Fomitopsis</taxon>
    </lineage>
</organism>
<dbReference type="Proteomes" id="UP000015241">
    <property type="component" value="Unassembled WGS sequence"/>
</dbReference>
<feature type="non-terminal residue" evidence="1">
    <location>
        <position position="109"/>
    </location>
</feature>
<dbReference type="STRING" id="743788.S8DTN4"/>